<keyword evidence="4" id="KW-1185">Reference proteome</keyword>
<reference evidence="3" key="1">
    <citation type="submission" date="2025-08" db="UniProtKB">
        <authorList>
            <consortium name="Ensembl"/>
        </authorList>
    </citation>
    <scope>IDENTIFICATION</scope>
</reference>
<dbReference type="PANTHER" id="PTHR31915">
    <property type="entry name" value="SKICH DOMAIN-CONTAINING PROTEIN"/>
    <property type="match status" value="1"/>
</dbReference>
<dbReference type="InterPro" id="IPR051002">
    <property type="entry name" value="UBA_autophagy_assoc_protein"/>
</dbReference>
<dbReference type="Gene3D" id="2.60.40.2840">
    <property type="match status" value="1"/>
</dbReference>
<dbReference type="AlphaFoldDB" id="A0A8C7XM49"/>
<organism evidence="3 4">
    <name type="scientific">Oryzias sinensis</name>
    <name type="common">Chinese medaka</name>
    <dbReference type="NCBI Taxonomy" id="183150"/>
    <lineage>
        <taxon>Eukaryota</taxon>
        <taxon>Metazoa</taxon>
        <taxon>Chordata</taxon>
        <taxon>Craniata</taxon>
        <taxon>Vertebrata</taxon>
        <taxon>Euteleostomi</taxon>
        <taxon>Actinopterygii</taxon>
        <taxon>Neopterygii</taxon>
        <taxon>Teleostei</taxon>
        <taxon>Neoteleostei</taxon>
        <taxon>Acanthomorphata</taxon>
        <taxon>Ovalentaria</taxon>
        <taxon>Atherinomorphae</taxon>
        <taxon>Beloniformes</taxon>
        <taxon>Adrianichthyidae</taxon>
        <taxon>Oryziinae</taxon>
        <taxon>Oryzias</taxon>
    </lineage>
</organism>
<feature type="domain" description="SKICH" evidence="2">
    <location>
        <begin position="19"/>
        <end position="83"/>
    </location>
</feature>
<protein>
    <recommendedName>
        <fullName evidence="2">SKICH domain-containing protein</fullName>
    </recommendedName>
</protein>
<name>A0A8C7XM49_9TELE</name>
<dbReference type="Proteomes" id="UP000694383">
    <property type="component" value="Unplaced"/>
</dbReference>
<proteinExistence type="predicted"/>
<dbReference type="InterPro" id="IPR041611">
    <property type="entry name" value="SKICH"/>
</dbReference>
<evidence type="ECO:0000259" key="2">
    <source>
        <dbReference type="Pfam" id="PF17751"/>
    </source>
</evidence>
<reference evidence="3" key="2">
    <citation type="submission" date="2025-09" db="UniProtKB">
        <authorList>
            <consortium name="Ensembl"/>
        </authorList>
    </citation>
    <scope>IDENTIFICATION</scope>
</reference>
<sequence>MKATRRESGKIWSSTFSQVVFTDIPHSYPPSTTVTCRYTYSTAFQPNSRDWVGIFKVGWSTIKDYHTFVWVEQEEGQLTSQAVFKG</sequence>
<dbReference type="GeneTree" id="ENSGT00950000183025"/>
<dbReference type="Ensembl" id="ENSOSIT00000016185.1">
    <property type="protein sequence ID" value="ENSOSIP00000015305.1"/>
    <property type="gene ID" value="ENSOSIG00000008567.1"/>
</dbReference>
<keyword evidence="1" id="KW-0175">Coiled coil</keyword>
<accession>A0A8C7XM49</accession>
<evidence type="ECO:0000313" key="3">
    <source>
        <dbReference type="Ensembl" id="ENSOSIP00000015305.1"/>
    </source>
</evidence>
<dbReference type="Pfam" id="PF17751">
    <property type="entry name" value="SKICH"/>
    <property type="match status" value="1"/>
</dbReference>
<evidence type="ECO:0000256" key="1">
    <source>
        <dbReference type="ARBA" id="ARBA00023054"/>
    </source>
</evidence>
<evidence type="ECO:0000313" key="4">
    <source>
        <dbReference type="Proteomes" id="UP000694383"/>
    </source>
</evidence>
<dbReference type="PANTHER" id="PTHR31915:SF10">
    <property type="entry name" value="CALCIUM-BINDING AND COILED-COIL DOMAIN 2"/>
    <property type="match status" value="1"/>
</dbReference>